<gene>
    <name evidence="4" type="ordered locus">Emin_0877</name>
</gene>
<dbReference type="Gene3D" id="1.10.10.60">
    <property type="entry name" value="Homeodomain-like"/>
    <property type="match status" value="2"/>
</dbReference>
<dbReference type="GO" id="GO:0043565">
    <property type="term" value="F:sequence-specific DNA binding"/>
    <property type="evidence" value="ECO:0007669"/>
    <property type="project" value="InterPro"/>
</dbReference>
<sequence>MNKNLSELNKQLQEKVLNLVPKPGSFATDIKGLRIFRRNQPEEARKCFYKPIIALMLQGSKQCVFNAEKIEYVANECLVTSIDIPSASRITDASPEKPCIGVTLGIDSFIIKQLIIETNLLKTDYPAQRAVGVTKANSEILDAFLRIVTLLEQPKEQQNILAPMIIREIYYRLLMTPVGEQLRMVNTVGTKSNQIATAIEWLKENFKEELNVEKLAAKVNMSPSSFYRNFRKVTDVSPLQYQKQLRLYEAQRLMVSDNLDAANAGYAVGYESPTQFNREYKRMFGNPPKTDIKILQTL</sequence>
<dbReference type="AlphaFoldDB" id="B2KD36"/>
<dbReference type="GO" id="GO:0003700">
    <property type="term" value="F:DNA-binding transcription factor activity"/>
    <property type="evidence" value="ECO:0007669"/>
    <property type="project" value="InterPro"/>
</dbReference>
<keyword evidence="4" id="KW-0238">DNA-binding</keyword>
<dbReference type="STRING" id="445932.Emin_0877"/>
<proteinExistence type="predicted"/>
<keyword evidence="1" id="KW-0805">Transcription regulation</keyword>
<dbReference type="PANTHER" id="PTHR43436:SF1">
    <property type="entry name" value="TRANSCRIPTIONAL REGULATORY PROTEIN"/>
    <property type="match status" value="1"/>
</dbReference>
<accession>B2KD36</accession>
<dbReference type="Proteomes" id="UP000001029">
    <property type="component" value="Chromosome"/>
</dbReference>
<evidence type="ECO:0000256" key="1">
    <source>
        <dbReference type="ARBA" id="ARBA00023015"/>
    </source>
</evidence>
<dbReference type="OrthoDB" id="9802263at2"/>
<dbReference type="HOGENOM" id="CLU_000445_100_0_0"/>
<dbReference type="InterPro" id="IPR018060">
    <property type="entry name" value="HTH_AraC"/>
</dbReference>
<feature type="domain" description="HTH araC/xylS-type" evidence="3">
    <location>
        <begin position="196"/>
        <end position="294"/>
    </location>
</feature>
<organism evidence="4 5">
    <name type="scientific">Elusimicrobium minutum (strain Pei191)</name>
    <dbReference type="NCBI Taxonomy" id="445932"/>
    <lineage>
        <taxon>Bacteria</taxon>
        <taxon>Pseudomonadati</taxon>
        <taxon>Elusimicrobiota</taxon>
        <taxon>Elusimicrobia</taxon>
        <taxon>Elusimicrobiales</taxon>
        <taxon>Elusimicrobiaceae</taxon>
        <taxon>Elusimicrobium</taxon>
    </lineage>
</organism>
<dbReference type="RefSeq" id="WP_012415047.1">
    <property type="nucleotide sequence ID" value="NC_010644.1"/>
</dbReference>
<dbReference type="SUPFAM" id="SSF46689">
    <property type="entry name" value="Homeodomain-like"/>
    <property type="match status" value="2"/>
</dbReference>
<dbReference type="Pfam" id="PF12833">
    <property type="entry name" value="HTH_18"/>
    <property type="match status" value="1"/>
</dbReference>
<dbReference type="PROSITE" id="PS01124">
    <property type="entry name" value="HTH_ARAC_FAMILY_2"/>
    <property type="match status" value="1"/>
</dbReference>
<reference evidence="4 5" key="1">
    <citation type="journal article" date="2009" name="Appl. Environ. Microbiol.">
        <title>Genomic analysis of 'Elusimicrobium minutum,' the first cultivated representative of the phylum 'Elusimicrobia' (formerly termite group 1).</title>
        <authorList>
            <person name="Herlemann D.P.R."/>
            <person name="Geissinger O."/>
            <person name="Ikeda-Ohtsubo W."/>
            <person name="Kunin V."/>
            <person name="Sun H."/>
            <person name="Lapidus A."/>
            <person name="Hugenholtz P."/>
            <person name="Brune A."/>
        </authorList>
    </citation>
    <scope>NUCLEOTIDE SEQUENCE [LARGE SCALE GENOMIC DNA]</scope>
    <source>
        <strain evidence="4 5">Pei191</strain>
    </source>
</reference>
<keyword evidence="5" id="KW-1185">Reference proteome</keyword>
<dbReference type="Pfam" id="PF06719">
    <property type="entry name" value="AraC_N"/>
    <property type="match status" value="1"/>
</dbReference>
<name>B2KD36_ELUMP</name>
<dbReference type="InterPro" id="IPR009594">
    <property type="entry name" value="Tscrpt_reg_HTH_AraC_N"/>
</dbReference>
<protein>
    <submittedName>
        <fullName evidence="4">AraC-type DNA-binding domain-containing protein</fullName>
    </submittedName>
</protein>
<evidence type="ECO:0000256" key="2">
    <source>
        <dbReference type="ARBA" id="ARBA00023163"/>
    </source>
</evidence>
<dbReference type="PANTHER" id="PTHR43436">
    <property type="entry name" value="ARAC-FAMILY TRANSCRIPTIONAL REGULATOR"/>
    <property type="match status" value="1"/>
</dbReference>
<evidence type="ECO:0000313" key="5">
    <source>
        <dbReference type="Proteomes" id="UP000001029"/>
    </source>
</evidence>
<dbReference type="SMART" id="SM00342">
    <property type="entry name" value="HTH_ARAC"/>
    <property type="match status" value="1"/>
</dbReference>
<evidence type="ECO:0000313" key="4">
    <source>
        <dbReference type="EMBL" id="ACC98432.1"/>
    </source>
</evidence>
<keyword evidence="2" id="KW-0804">Transcription</keyword>
<dbReference type="InterPro" id="IPR009057">
    <property type="entry name" value="Homeodomain-like_sf"/>
</dbReference>
<evidence type="ECO:0000259" key="3">
    <source>
        <dbReference type="PROSITE" id="PS01124"/>
    </source>
</evidence>
<dbReference type="EMBL" id="CP001055">
    <property type="protein sequence ID" value="ACC98432.1"/>
    <property type="molecule type" value="Genomic_DNA"/>
</dbReference>
<dbReference type="KEGG" id="emi:Emin_0877"/>